<comment type="caution">
    <text evidence="2">The sequence shown here is derived from an EMBL/GenBank/DDBJ whole genome shotgun (WGS) entry which is preliminary data.</text>
</comment>
<sequence>MSSQTYLADKMQNPIGWQPSFVKINAVLSTSFADGEFGEVLSTIDELELVNTPITRRQFRLQLQKGVIESNGEVVKDFSRVAEILHDQQYMSPVLQDASSLINEIERSEAKGDLLRRVIRHFTLSEEEINVLTLSSEPIDESFFLAISKAKAVQQDCEVLLGFENQTLGLDVMGQSSKHLDQAFQKLYKWTLRAFRETNLELPQMGPSIRRALRLLSERPPLFQSCLESFSSNRDQILSDAFYFALTGEIATLVGKQTSVKPIEMGAHDPLRYAGDMLAWTHSAAVGEKESLDAVFSPDRGQITQGYASSTRELSWPDYEPAAYDPTRTVRELVDRNLAGVSRMLRQRVEQAIHTNEDIISAYKLINLQAFYRLLFSKLLDADCALTECLQSLESTATRQFRSLVRDQIGALQTQLQQTPHNLETPVFLRDALGQVDTILKTFNASFDESLDRAADLDFIFTEALDPFLAGCEALGNRMTPEPRAIFLINCRLATIKSLQSFNFTQEKVNQLQASVVQDITILEESQLSFFLRGSGVEAIFNAVDAINITPEVTQQAALFPISIFEPEALISLYLGDLKVRSTTLDFKVNEVDKVDHLVYGL</sequence>
<dbReference type="AlphaFoldDB" id="A0A9P1H0Y1"/>
<dbReference type="Proteomes" id="UP000838763">
    <property type="component" value="Unassembled WGS sequence"/>
</dbReference>
<name>A0A9P1H0Y1_9PEZI</name>
<evidence type="ECO:0000259" key="1">
    <source>
        <dbReference type="Pfam" id="PF20653"/>
    </source>
</evidence>
<keyword evidence="3" id="KW-1185">Reference proteome</keyword>
<evidence type="ECO:0000313" key="2">
    <source>
        <dbReference type="EMBL" id="CAI4214590.1"/>
    </source>
</evidence>
<dbReference type="PANTHER" id="PTHR21506">
    <property type="entry name" value="COMPONENT OF OLIGOMERIC GOLGI COMPLEX 6"/>
    <property type="match status" value="1"/>
</dbReference>
<dbReference type="InterPro" id="IPR010490">
    <property type="entry name" value="COG6"/>
</dbReference>
<organism evidence="2 3">
    <name type="scientific">Parascedosporium putredinis</name>
    <dbReference type="NCBI Taxonomy" id="1442378"/>
    <lineage>
        <taxon>Eukaryota</taxon>
        <taxon>Fungi</taxon>
        <taxon>Dikarya</taxon>
        <taxon>Ascomycota</taxon>
        <taxon>Pezizomycotina</taxon>
        <taxon>Sordariomycetes</taxon>
        <taxon>Hypocreomycetidae</taxon>
        <taxon>Microascales</taxon>
        <taxon>Microascaceae</taxon>
        <taxon>Parascedosporium</taxon>
    </lineage>
</organism>
<dbReference type="GO" id="GO:0017119">
    <property type="term" value="C:Golgi transport complex"/>
    <property type="evidence" value="ECO:0007669"/>
    <property type="project" value="InterPro"/>
</dbReference>
<dbReference type="OrthoDB" id="272987at2759"/>
<dbReference type="GO" id="GO:0006891">
    <property type="term" value="P:intra-Golgi vesicle-mediated transport"/>
    <property type="evidence" value="ECO:0007669"/>
    <property type="project" value="InterPro"/>
</dbReference>
<dbReference type="PANTHER" id="PTHR21506:SF0">
    <property type="entry name" value="CONSERVED OLIGOMERIC GOLGI COMPLEX SUBUNIT 6"/>
    <property type="match status" value="1"/>
</dbReference>
<reference evidence="2" key="1">
    <citation type="submission" date="2022-11" db="EMBL/GenBank/DDBJ databases">
        <authorList>
            <person name="Scott C."/>
            <person name="Bruce N."/>
        </authorList>
    </citation>
    <scope>NUCLEOTIDE SEQUENCE</scope>
</reference>
<gene>
    <name evidence="2" type="ORF">PPNO1_LOCUS4319</name>
</gene>
<proteinExistence type="predicted"/>
<dbReference type="Pfam" id="PF20653">
    <property type="entry name" value="COG6_C"/>
    <property type="match status" value="1"/>
</dbReference>
<dbReference type="InterPro" id="IPR048369">
    <property type="entry name" value="COG6_C"/>
</dbReference>
<evidence type="ECO:0000313" key="3">
    <source>
        <dbReference type="Proteomes" id="UP000838763"/>
    </source>
</evidence>
<feature type="domain" description="Conserved Oligomeric Golgi complex subunit 6 C-terminal" evidence="1">
    <location>
        <begin position="166"/>
        <end position="570"/>
    </location>
</feature>
<dbReference type="SMART" id="SM01087">
    <property type="entry name" value="COG6"/>
    <property type="match status" value="1"/>
</dbReference>
<protein>
    <recommendedName>
        <fullName evidence="1">Conserved Oligomeric Golgi complex subunit 6 C-terminal domain-containing protein</fullName>
    </recommendedName>
</protein>
<accession>A0A9P1H0Y1</accession>
<dbReference type="EMBL" id="CALLCH030000012">
    <property type="protein sequence ID" value="CAI4214590.1"/>
    <property type="molecule type" value="Genomic_DNA"/>
</dbReference>